<evidence type="ECO:0000313" key="2">
    <source>
        <dbReference type="Proteomes" id="UP000323274"/>
    </source>
</evidence>
<dbReference type="Pfam" id="PF00702">
    <property type="entry name" value="Hydrolase"/>
    <property type="match status" value="1"/>
</dbReference>
<dbReference type="InterPro" id="IPR011951">
    <property type="entry name" value="HAD-SF_hydro_IA_YjjG/PynA"/>
</dbReference>
<sequence length="230" mass="26133">MLKNIIFDLDDTLLDFKRGEYEGLRDIFIAQGIKDLDKVFQTYNKINTQVWLQIENGHPAQPLLNTRFSDTLAQFGISADGGQLEKTYRAKLNQNYHVIPGAIELLDSLKQQNYQLIVGTNGVAKTQYARLQGAGLMPYFDDVFISEEIGYNKPNPQFFTHILKHGHHITRNNTVMVGDRLSADIQGAVNAALPNIWFNPRNEQSSTTIQPDYVAQNYHDMLTIITQNMS</sequence>
<dbReference type="OMA" id="CWLNAHQ"/>
<dbReference type="SUPFAM" id="SSF56784">
    <property type="entry name" value="HAD-like"/>
    <property type="match status" value="1"/>
</dbReference>
<evidence type="ECO:0000313" key="1">
    <source>
        <dbReference type="EMBL" id="GDZ83656.1"/>
    </source>
</evidence>
<dbReference type="SFLD" id="SFLDG01129">
    <property type="entry name" value="C1.5:_HAD__Beta-PGM__Phosphata"/>
    <property type="match status" value="1"/>
</dbReference>
<dbReference type="SFLD" id="SFLDS00003">
    <property type="entry name" value="Haloacid_Dehalogenase"/>
    <property type="match status" value="1"/>
</dbReference>
<dbReference type="NCBIfam" id="TIGR01549">
    <property type="entry name" value="HAD-SF-IA-v1"/>
    <property type="match status" value="1"/>
</dbReference>
<name>A0A5A5U0U3_LEUCI</name>
<dbReference type="AlphaFoldDB" id="A0A5A5U0U3"/>
<dbReference type="EMBL" id="BJJW01000006">
    <property type="protein sequence ID" value="GDZ83656.1"/>
    <property type="molecule type" value="Genomic_DNA"/>
</dbReference>
<dbReference type="Gene3D" id="3.40.50.1000">
    <property type="entry name" value="HAD superfamily/HAD-like"/>
    <property type="match status" value="1"/>
</dbReference>
<reference evidence="1 2" key="1">
    <citation type="submission" date="2019-04" db="EMBL/GenBank/DDBJ databases">
        <title>A pseudo-fructophilic Leuconostoc citreum strain F192-5 isolated from peel of satsuma mandarin: the first report for isolation and characterization of strain-dependent fructophilic-like characteristics.</title>
        <authorList>
            <person name="Maeno S."/>
            <person name="Tanizawa Y."/>
            <person name="Kajikawa A."/>
            <person name="Kanesaki Y."/>
            <person name="Kubota E."/>
            <person name="Arita M."/>
            <person name="Leon D."/>
            <person name="Endo A."/>
        </authorList>
    </citation>
    <scope>NUCLEOTIDE SEQUENCE [LARGE SCALE GENOMIC DNA]</scope>
    <source>
        <strain evidence="1 2">F192-5</strain>
    </source>
</reference>
<dbReference type="InterPro" id="IPR052550">
    <property type="entry name" value="Pyrimidine_5'-ntase_YjjG"/>
</dbReference>
<dbReference type="GeneID" id="61102213"/>
<comment type="caution">
    <text evidence="1">The sequence shown here is derived from an EMBL/GenBank/DDBJ whole genome shotgun (WGS) entry which is preliminary data.</text>
</comment>
<dbReference type="PANTHER" id="PTHR47478:SF1">
    <property type="entry name" value="PYRIMIDINE 5'-NUCLEOTIDASE YJJG"/>
    <property type="match status" value="1"/>
</dbReference>
<dbReference type="SFLD" id="SFLDG01135">
    <property type="entry name" value="C1.5.6:_HAD__Beta-PGM__Phospha"/>
    <property type="match status" value="1"/>
</dbReference>
<dbReference type="InterPro" id="IPR023214">
    <property type="entry name" value="HAD_sf"/>
</dbReference>
<gene>
    <name evidence="1" type="ORF">LCIT_08980</name>
</gene>
<dbReference type="Gene3D" id="1.10.150.240">
    <property type="entry name" value="Putative phosphatase, domain 2"/>
    <property type="match status" value="1"/>
</dbReference>
<dbReference type="InterPro" id="IPR023198">
    <property type="entry name" value="PGP-like_dom2"/>
</dbReference>
<dbReference type="InterPro" id="IPR036412">
    <property type="entry name" value="HAD-like_sf"/>
</dbReference>
<dbReference type="PANTHER" id="PTHR47478">
    <property type="match status" value="1"/>
</dbReference>
<organism evidence="1 2">
    <name type="scientific">Leuconostoc citreum</name>
    <dbReference type="NCBI Taxonomy" id="33964"/>
    <lineage>
        <taxon>Bacteria</taxon>
        <taxon>Bacillati</taxon>
        <taxon>Bacillota</taxon>
        <taxon>Bacilli</taxon>
        <taxon>Lactobacillales</taxon>
        <taxon>Lactobacillaceae</taxon>
        <taxon>Leuconostoc</taxon>
    </lineage>
</organism>
<dbReference type="NCBIfam" id="TIGR02254">
    <property type="entry name" value="YjjG_YfnB"/>
    <property type="match status" value="1"/>
</dbReference>
<dbReference type="GO" id="GO:0008253">
    <property type="term" value="F:5'-nucleotidase activity"/>
    <property type="evidence" value="ECO:0007669"/>
    <property type="project" value="InterPro"/>
</dbReference>
<dbReference type="PRINTS" id="PR00413">
    <property type="entry name" value="HADHALOGNASE"/>
</dbReference>
<dbReference type="RefSeq" id="WP_004903809.1">
    <property type="nucleotide sequence ID" value="NZ_BJJW01000006.1"/>
</dbReference>
<accession>A0A5A5U0U3</accession>
<proteinExistence type="predicted"/>
<protein>
    <submittedName>
        <fullName evidence="1">Noncanonical pyrimidine nucleotidase, YjjG family protein</fullName>
    </submittedName>
</protein>
<dbReference type="Proteomes" id="UP000323274">
    <property type="component" value="Unassembled WGS sequence"/>
</dbReference>
<dbReference type="InterPro" id="IPR006439">
    <property type="entry name" value="HAD-SF_hydro_IA"/>
</dbReference>